<organism evidence="2 3">
    <name type="scientific">Stichopus japonicus</name>
    <name type="common">Sea cucumber</name>
    <dbReference type="NCBI Taxonomy" id="307972"/>
    <lineage>
        <taxon>Eukaryota</taxon>
        <taxon>Metazoa</taxon>
        <taxon>Echinodermata</taxon>
        <taxon>Eleutherozoa</taxon>
        <taxon>Echinozoa</taxon>
        <taxon>Holothuroidea</taxon>
        <taxon>Aspidochirotacea</taxon>
        <taxon>Aspidochirotida</taxon>
        <taxon>Stichopodidae</taxon>
        <taxon>Apostichopus</taxon>
    </lineage>
</organism>
<protein>
    <recommendedName>
        <fullName evidence="1">Reverse transcriptase domain-containing protein</fullName>
    </recommendedName>
</protein>
<reference evidence="2 3" key="1">
    <citation type="journal article" date="2017" name="PLoS Biol.">
        <title>The sea cucumber genome provides insights into morphological evolution and visceral regeneration.</title>
        <authorList>
            <person name="Zhang X."/>
            <person name="Sun L."/>
            <person name="Yuan J."/>
            <person name="Sun Y."/>
            <person name="Gao Y."/>
            <person name="Zhang L."/>
            <person name="Li S."/>
            <person name="Dai H."/>
            <person name="Hamel J.F."/>
            <person name="Liu C."/>
            <person name="Yu Y."/>
            <person name="Liu S."/>
            <person name="Lin W."/>
            <person name="Guo K."/>
            <person name="Jin S."/>
            <person name="Xu P."/>
            <person name="Storey K.B."/>
            <person name="Huan P."/>
            <person name="Zhang T."/>
            <person name="Zhou Y."/>
            <person name="Zhang J."/>
            <person name="Lin C."/>
            <person name="Li X."/>
            <person name="Xing L."/>
            <person name="Huo D."/>
            <person name="Sun M."/>
            <person name="Wang L."/>
            <person name="Mercier A."/>
            <person name="Li F."/>
            <person name="Yang H."/>
            <person name="Xiang J."/>
        </authorList>
    </citation>
    <scope>NUCLEOTIDE SEQUENCE [LARGE SCALE GENOMIC DNA]</scope>
    <source>
        <strain evidence="2">Shaxun</strain>
        <tissue evidence="2">Muscle</tissue>
    </source>
</reference>
<dbReference type="PROSITE" id="PS50878">
    <property type="entry name" value="RT_POL"/>
    <property type="match status" value="1"/>
</dbReference>
<dbReference type="Pfam" id="PF00078">
    <property type="entry name" value="RVT_1"/>
    <property type="match status" value="1"/>
</dbReference>
<dbReference type="InterPro" id="IPR043502">
    <property type="entry name" value="DNA/RNA_pol_sf"/>
</dbReference>
<dbReference type="InterPro" id="IPR000477">
    <property type="entry name" value="RT_dom"/>
</dbReference>
<dbReference type="OrthoDB" id="6151473at2759"/>
<feature type="domain" description="Reverse transcriptase" evidence="1">
    <location>
        <begin position="1"/>
        <end position="219"/>
    </location>
</feature>
<keyword evidence="3" id="KW-1185">Reference proteome</keyword>
<evidence type="ECO:0000313" key="2">
    <source>
        <dbReference type="EMBL" id="PIK58397.1"/>
    </source>
</evidence>
<dbReference type="SUPFAM" id="SSF56672">
    <property type="entry name" value="DNA/RNA polymerases"/>
    <property type="match status" value="1"/>
</dbReference>
<dbReference type="EMBL" id="MRZV01000114">
    <property type="protein sequence ID" value="PIK58397.1"/>
    <property type="molecule type" value="Genomic_DNA"/>
</dbReference>
<sequence>MQKLLLSYVTQSIDEHGDPNQFAYRKGISCTDAILTLVHGIVSGLNCKQTTISKVLFLDFSSAFNTVLPNRLLNDLCNFIDEPWLIHWLRDFMQGWSRQVKLDKGYTTTSEIRVGVPQGGPLSALLFTIYTDCIRSNSNCSVIKYADDTVLSCNITKGSHQQNQHEYQDFITSIVSTCDQKNLLLNKKKCKEMVFENINIKHRGLIERRREDNYSQYIR</sequence>
<gene>
    <name evidence="2" type="ORF">BSL78_04715</name>
</gene>
<comment type="caution">
    <text evidence="2">The sequence shown here is derived from an EMBL/GenBank/DDBJ whole genome shotgun (WGS) entry which is preliminary data.</text>
</comment>
<evidence type="ECO:0000259" key="1">
    <source>
        <dbReference type="PROSITE" id="PS50878"/>
    </source>
</evidence>
<name>A0A2G8LDU6_STIJA</name>
<evidence type="ECO:0000313" key="3">
    <source>
        <dbReference type="Proteomes" id="UP000230750"/>
    </source>
</evidence>
<accession>A0A2G8LDU6</accession>
<dbReference type="PANTHER" id="PTHR33332">
    <property type="entry name" value="REVERSE TRANSCRIPTASE DOMAIN-CONTAINING PROTEIN"/>
    <property type="match status" value="1"/>
</dbReference>
<proteinExistence type="predicted"/>
<dbReference type="STRING" id="307972.A0A2G8LDU6"/>
<dbReference type="AlphaFoldDB" id="A0A2G8LDU6"/>
<dbReference type="Proteomes" id="UP000230750">
    <property type="component" value="Unassembled WGS sequence"/>
</dbReference>